<dbReference type="OrthoDB" id="5517693at2"/>
<organism evidence="1 2">
    <name type="scientific">Kytococcus schroeteri</name>
    <dbReference type="NCBI Taxonomy" id="138300"/>
    <lineage>
        <taxon>Bacteria</taxon>
        <taxon>Bacillati</taxon>
        <taxon>Actinomycetota</taxon>
        <taxon>Actinomycetes</taxon>
        <taxon>Micrococcales</taxon>
        <taxon>Kytococcaceae</taxon>
        <taxon>Kytococcus</taxon>
    </lineage>
</organism>
<evidence type="ECO:0000313" key="1">
    <source>
        <dbReference type="EMBL" id="PKZ41525.1"/>
    </source>
</evidence>
<dbReference type="Proteomes" id="UP000234206">
    <property type="component" value="Unassembled WGS sequence"/>
</dbReference>
<sequence length="172" mass="18569">MSPLARALAEYAMHPGTGVERALVPMDAALHAGRTTLEDVAAVARPGLRNVAVLRRALELADPLCESPGETRTRLALVQGGLTPRSQVTVQTPRGRYRLDLLVEELRVALEFDGAVKYDGASGRQALVAEKVREDALREMGLGIVRVTWPDLHGPDAPLRLCARVRAAAPRP</sequence>
<proteinExistence type="predicted"/>
<reference evidence="1 2" key="1">
    <citation type="submission" date="2017-12" db="EMBL/GenBank/DDBJ databases">
        <title>Phylogenetic diversity of female urinary microbiome.</title>
        <authorList>
            <person name="Thomas-White K."/>
            <person name="Wolfe A.J."/>
        </authorList>
    </citation>
    <scope>NUCLEOTIDE SEQUENCE [LARGE SCALE GENOMIC DNA]</scope>
    <source>
        <strain evidence="1 2">UMB1298</strain>
    </source>
</reference>
<protein>
    <recommendedName>
        <fullName evidence="3">DUF559 domain-containing protein</fullName>
    </recommendedName>
</protein>
<comment type="caution">
    <text evidence="1">The sequence shown here is derived from an EMBL/GenBank/DDBJ whole genome shotgun (WGS) entry which is preliminary data.</text>
</comment>
<evidence type="ECO:0000313" key="2">
    <source>
        <dbReference type="Proteomes" id="UP000234206"/>
    </source>
</evidence>
<name>A0A2I1PA62_9MICO</name>
<dbReference type="EMBL" id="PKIZ01000012">
    <property type="protein sequence ID" value="PKZ41525.1"/>
    <property type="molecule type" value="Genomic_DNA"/>
</dbReference>
<gene>
    <name evidence="1" type="ORF">CYJ76_07365</name>
</gene>
<accession>A0A2I1PA62</accession>
<evidence type="ECO:0008006" key="3">
    <source>
        <dbReference type="Google" id="ProtNLM"/>
    </source>
</evidence>
<keyword evidence="2" id="KW-1185">Reference proteome</keyword>
<dbReference type="RefSeq" id="WP_101849692.1">
    <property type="nucleotide sequence ID" value="NZ_PKIZ01000012.1"/>
</dbReference>
<dbReference type="AlphaFoldDB" id="A0A2I1PA62"/>